<evidence type="ECO:0000256" key="11">
    <source>
        <dbReference type="SAM" id="Phobius"/>
    </source>
</evidence>
<dbReference type="RefSeq" id="WP_134762593.1">
    <property type="nucleotide sequence ID" value="NZ_SOZD01000004.1"/>
</dbReference>
<evidence type="ECO:0000256" key="3">
    <source>
        <dbReference type="ARBA" id="ARBA00022538"/>
    </source>
</evidence>
<dbReference type="SUPFAM" id="SSF81324">
    <property type="entry name" value="Voltage-gated potassium channels"/>
    <property type="match status" value="1"/>
</dbReference>
<keyword evidence="14" id="KW-1185">Reference proteome</keyword>
<comment type="subcellular location">
    <subcellularLocation>
        <location evidence="1">Membrane</location>
        <topology evidence="1">Multi-pass membrane protein</topology>
    </subcellularLocation>
</comment>
<feature type="transmembrane region" description="Helical" evidence="11">
    <location>
        <begin position="190"/>
        <end position="212"/>
    </location>
</feature>
<proteinExistence type="predicted"/>
<evidence type="ECO:0000259" key="12">
    <source>
        <dbReference type="Pfam" id="PF07885"/>
    </source>
</evidence>
<keyword evidence="5" id="KW-0631">Potassium channel</keyword>
<keyword evidence="3" id="KW-0633">Potassium transport</keyword>
<evidence type="ECO:0000256" key="8">
    <source>
        <dbReference type="ARBA" id="ARBA00023065"/>
    </source>
</evidence>
<keyword evidence="2" id="KW-0813">Transport</keyword>
<evidence type="ECO:0000256" key="5">
    <source>
        <dbReference type="ARBA" id="ARBA00022826"/>
    </source>
</evidence>
<name>A0A4Y8RHU6_9HYPH</name>
<dbReference type="GO" id="GO:0005249">
    <property type="term" value="F:voltage-gated potassium channel activity"/>
    <property type="evidence" value="ECO:0007669"/>
    <property type="project" value="InterPro"/>
</dbReference>
<evidence type="ECO:0000313" key="13">
    <source>
        <dbReference type="EMBL" id="TFF21710.1"/>
    </source>
</evidence>
<evidence type="ECO:0000256" key="9">
    <source>
        <dbReference type="ARBA" id="ARBA00023136"/>
    </source>
</evidence>
<gene>
    <name evidence="13" type="ORF">E3C22_13540</name>
</gene>
<comment type="caution">
    <text evidence="13">The sequence shown here is derived from an EMBL/GenBank/DDBJ whole genome shotgun (WGS) entry which is preliminary data.</text>
</comment>
<evidence type="ECO:0000256" key="10">
    <source>
        <dbReference type="ARBA" id="ARBA00023303"/>
    </source>
</evidence>
<evidence type="ECO:0000256" key="4">
    <source>
        <dbReference type="ARBA" id="ARBA00022692"/>
    </source>
</evidence>
<dbReference type="InterPro" id="IPR013099">
    <property type="entry name" value="K_chnl_dom"/>
</dbReference>
<feature type="transmembrane region" description="Helical" evidence="11">
    <location>
        <begin position="158"/>
        <end position="178"/>
    </location>
</feature>
<dbReference type="AlphaFoldDB" id="A0A4Y8RHU6"/>
<accession>A0A4Y8RHU6</accession>
<feature type="transmembrane region" description="Helical" evidence="11">
    <location>
        <begin position="218"/>
        <end position="236"/>
    </location>
</feature>
<dbReference type="PANTHER" id="PTHR10027:SF10">
    <property type="entry name" value="SLOWPOKE 2, ISOFORM D"/>
    <property type="match status" value="1"/>
</dbReference>
<dbReference type="Proteomes" id="UP000298179">
    <property type="component" value="Unassembled WGS sequence"/>
</dbReference>
<dbReference type="InterPro" id="IPR047871">
    <property type="entry name" value="K_chnl_Slo-like"/>
</dbReference>
<keyword evidence="7 11" id="KW-1133">Transmembrane helix</keyword>
<feature type="domain" description="Potassium channel" evidence="12">
    <location>
        <begin position="163"/>
        <end position="236"/>
    </location>
</feature>
<evidence type="ECO:0000256" key="1">
    <source>
        <dbReference type="ARBA" id="ARBA00004141"/>
    </source>
</evidence>
<feature type="transmembrane region" description="Helical" evidence="11">
    <location>
        <begin position="72"/>
        <end position="91"/>
    </location>
</feature>
<evidence type="ECO:0000313" key="14">
    <source>
        <dbReference type="Proteomes" id="UP000298179"/>
    </source>
</evidence>
<reference evidence="13 14" key="1">
    <citation type="submission" date="2019-03" db="EMBL/GenBank/DDBJ databases">
        <title>Jiella endophytica sp. nov., a novel endophytic bacterium isolated from root of Ficus microcarpa Linn. f.</title>
        <authorList>
            <person name="Tuo L."/>
        </authorList>
    </citation>
    <scope>NUCLEOTIDE SEQUENCE [LARGE SCALE GENOMIC DNA]</scope>
    <source>
        <strain evidence="13 14">CBS5Q-3</strain>
    </source>
</reference>
<dbReference type="InterPro" id="IPR003938">
    <property type="entry name" value="K_chnl_volt-dep_EAG/ELK/ERG"/>
</dbReference>
<dbReference type="PRINTS" id="PR01463">
    <property type="entry name" value="EAGCHANLFMLY"/>
</dbReference>
<keyword evidence="6" id="KW-0630">Potassium</keyword>
<feature type="transmembrane region" description="Helical" evidence="11">
    <location>
        <begin position="103"/>
        <end position="126"/>
    </location>
</feature>
<keyword evidence="10" id="KW-0407">Ion channel</keyword>
<feature type="transmembrane region" description="Helical" evidence="11">
    <location>
        <begin position="39"/>
        <end position="60"/>
    </location>
</feature>
<dbReference type="OrthoDB" id="9799090at2"/>
<dbReference type="GO" id="GO:0016020">
    <property type="term" value="C:membrane"/>
    <property type="evidence" value="ECO:0007669"/>
    <property type="project" value="UniProtKB-SubCell"/>
</dbReference>
<keyword evidence="9 11" id="KW-0472">Membrane</keyword>
<evidence type="ECO:0000256" key="7">
    <source>
        <dbReference type="ARBA" id="ARBA00022989"/>
    </source>
</evidence>
<evidence type="ECO:0000256" key="2">
    <source>
        <dbReference type="ARBA" id="ARBA00022448"/>
    </source>
</evidence>
<organism evidence="13 14">
    <name type="scientific">Jiella endophytica</name>
    <dbReference type="NCBI Taxonomy" id="2558362"/>
    <lineage>
        <taxon>Bacteria</taxon>
        <taxon>Pseudomonadati</taxon>
        <taxon>Pseudomonadota</taxon>
        <taxon>Alphaproteobacteria</taxon>
        <taxon>Hyphomicrobiales</taxon>
        <taxon>Aurantimonadaceae</taxon>
        <taxon>Jiella</taxon>
    </lineage>
</organism>
<keyword evidence="4 11" id="KW-0812">Transmembrane</keyword>
<dbReference type="EMBL" id="SOZD01000004">
    <property type="protein sequence ID" value="TFF21710.1"/>
    <property type="molecule type" value="Genomic_DNA"/>
</dbReference>
<protein>
    <submittedName>
        <fullName evidence="13">Ion transporter</fullName>
    </submittedName>
</protein>
<dbReference type="PANTHER" id="PTHR10027">
    <property type="entry name" value="CALCIUM-ACTIVATED POTASSIUM CHANNEL ALPHA CHAIN"/>
    <property type="match status" value="1"/>
</dbReference>
<dbReference type="Gene3D" id="1.10.287.70">
    <property type="match status" value="1"/>
</dbReference>
<dbReference type="Pfam" id="PF07885">
    <property type="entry name" value="Ion_trans_2"/>
    <property type="match status" value="1"/>
</dbReference>
<sequence length="274" mass="30602">MSTKTAAPPDPAARAPRYDGPLARLRVGLRRLYYGESRAAMRFQAAALTVDLAIIALFIAQPVLKNTPAFLAIDYSVAAVLFLDICARMLAARQPWRRLRQPVVLLDIFILVTLLLPETLINFGFLRIVRLWSLSKSGRLWQPLRRRGLAEWELPARAVLNLVTFLFLATGFIYTVFFRKNSGLEGYLDALYFTVASVTTTGYGDVTLSGSWGKLTSIVIMIIGISLFVQLAQAIFRPTKVHHECPQCGLTRHDPDAVHCKACGHMLNIRNDES</sequence>
<evidence type="ECO:0000256" key="6">
    <source>
        <dbReference type="ARBA" id="ARBA00022958"/>
    </source>
</evidence>
<keyword evidence="8" id="KW-0406">Ion transport</keyword>